<evidence type="ECO:0000313" key="1">
    <source>
        <dbReference type="EMBL" id="KAI0087251.1"/>
    </source>
</evidence>
<comment type="caution">
    <text evidence="1">The sequence shown here is derived from an EMBL/GenBank/DDBJ whole genome shotgun (WGS) entry which is preliminary data.</text>
</comment>
<accession>A0ACB8TZ72</accession>
<protein>
    <submittedName>
        <fullName evidence="1">Uncharacterized protein</fullName>
    </submittedName>
</protein>
<name>A0ACB8TZ72_9APHY</name>
<reference evidence="1" key="1">
    <citation type="journal article" date="2021" name="Environ. Microbiol.">
        <title>Gene family expansions and transcriptome signatures uncover fungal adaptations to wood decay.</title>
        <authorList>
            <person name="Hage H."/>
            <person name="Miyauchi S."/>
            <person name="Viragh M."/>
            <person name="Drula E."/>
            <person name="Min B."/>
            <person name="Chaduli D."/>
            <person name="Navarro D."/>
            <person name="Favel A."/>
            <person name="Norest M."/>
            <person name="Lesage-Meessen L."/>
            <person name="Balint B."/>
            <person name="Merenyi Z."/>
            <person name="de Eugenio L."/>
            <person name="Morin E."/>
            <person name="Martinez A.T."/>
            <person name="Baldrian P."/>
            <person name="Stursova M."/>
            <person name="Martinez M.J."/>
            <person name="Novotny C."/>
            <person name="Magnuson J.K."/>
            <person name="Spatafora J.W."/>
            <person name="Maurice S."/>
            <person name="Pangilinan J."/>
            <person name="Andreopoulos W."/>
            <person name="LaButti K."/>
            <person name="Hundley H."/>
            <person name="Na H."/>
            <person name="Kuo A."/>
            <person name="Barry K."/>
            <person name="Lipzen A."/>
            <person name="Henrissat B."/>
            <person name="Riley R."/>
            <person name="Ahrendt S."/>
            <person name="Nagy L.G."/>
            <person name="Grigoriev I.V."/>
            <person name="Martin F."/>
            <person name="Rosso M.N."/>
        </authorList>
    </citation>
    <scope>NUCLEOTIDE SEQUENCE</scope>
    <source>
        <strain evidence="1">CBS 384.51</strain>
    </source>
</reference>
<evidence type="ECO:0000313" key="2">
    <source>
        <dbReference type="Proteomes" id="UP001055072"/>
    </source>
</evidence>
<dbReference type="EMBL" id="MU274919">
    <property type="protein sequence ID" value="KAI0087251.1"/>
    <property type="molecule type" value="Genomic_DNA"/>
</dbReference>
<sequence>MTSIIPSSLPSLSRAQTEPKHAVVARRFPSGSVVIVDRHSTMQASEPLVCFPHEVSVRLVRQPGRGDIAPRAWRDCIYICINVVRDRAMPLLRHHAYCRVIDIGSQRPEWRSATRTVRCCTIYAIIENSSACESPGSLYRMLSLKNSCSGPGESKVYSLYSTPALADDRRRKMSGSSSFLGSATSGTEGS</sequence>
<proteinExistence type="predicted"/>
<dbReference type="Proteomes" id="UP001055072">
    <property type="component" value="Unassembled WGS sequence"/>
</dbReference>
<gene>
    <name evidence="1" type="ORF">BDY19DRAFT_312684</name>
</gene>
<keyword evidence="2" id="KW-1185">Reference proteome</keyword>
<organism evidence="1 2">
    <name type="scientific">Irpex rosettiformis</name>
    <dbReference type="NCBI Taxonomy" id="378272"/>
    <lineage>
        <taxon>Eukaryota</taxon>
        <taxon>Fungi</taxon>
        <taxon>Dikarya</taxon>
        <taxon>Basidiomycota</taxon>
        <taxon>Agaricomycotina</taxon>
        <taxon>Agaricomycetes</taxon>
        <taxon>Polyporales</taxon>
        <taxon>Irpicaceae</taxon>
        <taxon>Irpex</taxon>
    </lineage>
</organism>